<sequence>MANARKGEEEEAPQNENTMLLAEILSDLVSLRICDPSAALSLVSAHPATSTTDQEQDQDTDLARAKELVRLHYEVKEKEKRGELGRGLEGARQAVERAVGG</sequence>
<dbReference type="OrthoDB" id="5394455at2759"/>
<dbReference type="EMBL" id="ML975328">
    <property type="protein sequence ID" value="KAF1832918.1"/>
    <property type="molecule type" value="Genomic_DNA"/>
</dbReference>
<evidence type="ECO:0000313" key="1">
    <source>
        <dbReference type="EMBL" id="KAF1832918.1"/>
    </source>
</evidence>
<dbReference type="Proteomes" id="UP000800040">
    <property type="component" value="Unassembled WGS sequence"/>
</dbReference>
<reference evidence="1" key="1">
    <citation type="submission" date="2020-01" db="EMBL/GenBank/DDBJ databases">
        <authorList>
            <consortium name="DOE Joint Genome Institute"/>
            <person name="Haridas S."/>
            <person name="Albert R."/>
            <person name="Binder M."/>
            <person name="Bloem J."/>
            <person name="Labutti K."/>
            <person name="Salamov A."/>
            <person name="Andreopoulos B."/>
            <person name="Baker S.E."/>
            <person name="Barry K."/>
            <person name="Bills G."/>
            <person name="Bluhm B.H."/>
            <person name="Cannon C."/>
            <person name="Castanera R."/>
            <person name="Culley D.E."/>
            <person name="Daum C."/>
            <person name="Ezra D."/>
            <person name="Gonzalez J.B."/>
            <person name="Henrissat B."/>
            <person name="Kuo A."/>
            <person name="Liang C."/>
            <person name="Lipzen A."/>
            <person name="Lutzoni F."/>
            <person name="Magnuson J."/>
            <person name="Mondo S."/>
            <person name="Nolan M."/>
            <person name="Ohm R."/>
            <person name="Pangilinan J."/>
            <person name="Park H.-J."/>
            <person name="Ramirez L."/>
            <person name="Alfaro M."/>
            <person name="Sun H."/>
            <person name="Tritt A."/>
            <person name="Yoshinaga Y."/>
            <person name="Zwiers L.-H."/>
            <person name="Turgeon B.G."/>
            <person name="Goodwin S.B."/>
            <person name="Spatafora J.W."/>
            <person name="Crous P.W."/>
            <person name="Grigoriev I.V."/>
        </authorList>
    </citation>
    <scope>NUCLEOTIDE SEQUENCE</scope>
    <source>
        <strain evidence="1">P77</strain>
    </source>
</reference>
<protein>
    <submittedName>
        <fullName evidence="1">Uncharacterized protein</fullName>
    </submittedName>
</protein>
<accession>A0A6A5K6Q4</accession>
<evidence type="ECO:0000313" key="2">
    <source>
        <dbReference type="Proteomes" id="UP000800040"/>
    </source>
</evidence>
<gene>
    <name evidence="1" type="ORF">BDW02DRAFT_501826</name>
</gene>
<proteinExistence type="predicted"/>
<name>A0A6A5K6Q4_9PLEO</name>
<organism evidence="1 2">
    <name type="scientific">Decorospora gaudefroyi</name>
    <dbReference type="NCBI Taxonomy" id="184978"/>
    <lineage>
        <taxon>Eukaryota</taxon>
        <taxon>Fungi</taxon>
        <taxon>Dikarya</taxon>
        <taxon>Ascomycota</taxon>
        <taxon>Pezizomycotina</taxon>
        <taxon>Dothideomycetes</taxon>
        <taxon>Pleosporomycetidae</taxon>
        <taxon>Pleosporales</taxon>
        <taxon>Pleosporineae</taxon>
        <taxon>Pleosporaceae</taxon>
        <taxon>Decorospora</taxon>
    </lineage>
</organism>
<dbReference type="AlphaFoldDB" id="A0A6A5K6Q4"/>
<keyword evidence="2" id="KW-1185">Reference proteome</keyword>